<comment type="catalytic activity">
    <reaction evidence="1 5 6">
        <text>[protein]-peptidylproline (omega=180) = [protein]-peptidylproline (omega=0)</text>
        <dbReference type="Rhea" id="RHEA:16237"/>
        <dbReference type="Rhea" id="RHEA-COMP:10747"/>
        <dbReference type="Rhea" id="RHEA-COMP:10748"/>
        <dbReference type="ChEBI" id="CHEBI:83833"/>
        <dbReference type="ChEBI" id="CHEBI:83834"/>
        <dbReference type="EC" id="5.2.1.8"/>
    </reaction>
</comment>
<dbReference type="SUPFAM" id="SSF54534">
    <property type="entry name" value="FKBP-like"/>
    <property type="match status" value="1"/>
</dbReference>
<dbReference type="Proteomes" id="UP000239203">
    <property type="component" value="Unassembled WGS sequence"/>
</dbReference>
<dbReference type="PANTHER" id="PTHR43811:SF19">
    <property type="entry name" value="39 KDA FK506-BINDING NUCLEAR PROTEIN"/>
    <property type="match status" value="1"/>
</dbReference>
<evidence type="ECO:0000256" key="5">
    <source>
        <dbReference type="PROSITE-ProRule" id="PRU00277"/>
    </source>
</evidence>
<dbReference type="InterPro" id="IPR046357">
    <property type="entry name" value="PPIase_dom_sf"/>
</dbReference>
<reference evidence="10 11" key="1">
    <citation type="submission" date="2018-02" db="EMBL/GenBank/DDBJ databases">
        <title>Genomic Encyclopedia of Archaeal and Bacterial Type Strains, Phase II (KMG-II): from individual species to whole genera.</title>
        <authorList>
            <person name="Goeker M."/>
        </authorList>
    </citation>
    <scope>NUCLEOTIDE SEQUENCE [LARGE SCALE GENOMIC DNA]</scope>
    <source>
        <strain evidence="10 11">YU 961-1</strain>
    </source>
</reference>
<evidence type="ECO:0000256" key="7">
    <source>
        <dbReference type="SAM" id="MobiDB-lite"/>
    </source>
</evidence>
<dbReference type="PROSITE" id="PS50059">
    <property type="entry name" value="FKBP_PPIASE"/>
    <property type="match status" value="1"/>
</dbReference>
<feature type="domain" description="PPIase FKBP-type" evidence="9">
    <location>
        <begin position="113"/>
        <end position="202"/>
    </location>
</feature>
<dbReference type="AlphaFoldDB" id="A0A2S6GNE5"/>
<dbReference type="InterPro" id="IPR001179">
    <property type="entry name" value="PPIase_FKBP_dom"/>
</dbReference>
<evidence type="ECO:0000313" key="10">
    <source>
        <dbReference type="EMBL" id="PPK66737.1"/>
    </source>
</evidence>
<comment type="caution">
    <text evidence="10">The sequence shown here is derived from an EMBL/GenBank/DDBJ whole genome shotgun (WGS) entry which is preliminary data.</text>
</comment>
<proteinExistence type="inferred from homology"/>
<sequence>MRDVGKIMIGALVGLLSLTACANSERASTQPPGDPVVTGKARPASTTAAPTTSAPPSSIQSVSSGPQCSVDDLLVEGAPGAQPKVTVPKVCAPPNQLQSKDLVEGTGPVIKVGSGVQANYELVTWSNGQVADSSFERGQPFTVNSVGQREVIQGWDDGLQGMKQGGRRVLVIPPDKAYGSKGSGPIAPGETLVFVVDAVQVAGG</sequence>
<dbReference type="Gene3D" id="3.10.50.40">
    <property type="match status" value="1"/>
</dbReference>
<dbReference type="EMBL" id="PTIX01000009">
    <property type="protein sequence ID" value="PPK66737.1"/>
    <property type="molecule type" value="Genomic_DNA"/>
</dbReference>
<dbReference type="OrthoDB" id="25996at2"/>
<dbReference type="EC" id="5.2.1.8" evidence="6"/>
<keyword evidence="4 5" id="KW-0413">Isomerase</keyword>
<gene>
    <name evidence="10" type="ORF">CLV40_109122</name>
</gene>
<feature type="region of interest" description="Disordered" evidence="7">
    <location>
        <begin position="25"/>
        <end position="65"/>
    </location>
</feature>
<evidence type="ECO:0000256" key="2">
    <source>
        <dbReference type="ARBA" id="ARBA00006577"/>
    </source>
</evidence>
<evidence type="ECO:0000256" key="3">
    <source>
        <dbReference type="ARBA" id="ARBA00023110"/>
    </source>
</evidence>
<feature type="compositionally biased region" description="Low complexity" evidence="7">
    <location>
        <begin position="43"/>
        <end position="65"/>
    </location>
</feature>
<feature type="chain" id="PRO_5038523653" description="Peptidyl-prolyl cis-trans isomerase" evidence="8">
    <location>
        <begin position="23"/>
        <end position="204"/>
    </location>
</feature>
<name>A0A2S6GNE5_9PSEU</name>
<dbReference type="Pfam" id="PF00254">
    <property type="entry name" value="FKBP_C"/>
    <property type="match status" value="1"/>
</dbReference>
<keyword evidence="11" id="KW-1185">Reference proteome</keyword>
<organism evidence="10 11">
    <name type="scientific">Actinokineospora auranticolor</name>
    <dbReference type="NCBI Taxonomy" id="155976"/>
    <lineage>
        <taxon>Bacteria</taxon>
        <taxon>Bacillati</taxon>
        <taxon>Actinomycetota</taxon>
        <taxon>Actinomycetes</taxon>
        <taxon>Pseudonocardiales</taxon>
        <taxon>Pseudonocardiaceae</taxon>
        <taxon>Actinokineospora</taxon>
    </lineage>
</organism>
<keyword evidence="8" id="KW-0732">Signal</keyword>
<accession>A0A2S6GNE5</accession>
<evidence type="ECO:0000313" key="11">
    <source>
        <dbReference type="Proteomes" id="UP000239203"/>
    </source>
</evidence>
<dbReference type="PROSITE" id="PS51257">
    <property type="entry name" value="PROKAR_LIPOPROTEIN"/>
    <property type="match status" value="1"/>
</dbReference>
<comment type="similarity">
    <text evidence="2 6">Belongs to the FKBP-type PPIase family.</text>
</comment>
<feature type="signal peptide" evidence="8">
    <location>
        <begin position="1"/>
        <end position="22"/>
    </location>
</feature>
<protein>
    <recommendedName>
        <fullName evidence="6">Peptidyl-prolyl cis-trans isomerase</fullName>
        <ecNumber evidence="6">5.2.1.8</ecNumber>
    </recommendedName>
</protein>
<evidence type="ECO:0000256" key="6">
    <source>
        <dbReference type="RuleBase" id="RU003915"/>
    </source>
</evidence>
<evidence type="ECO:0000256" key="4">
    <source>
        <dbReference type="ARBA" id="ARBA00023235"/>
    </source>
</evidence>
<keyword evidence="3 5" id="KW-0697">Rotamase</keyword>
<evidence type="ECO:0000259" key="9">
    <source>
        <dbReference type="PROSITE" id="PS50059"/>
    </source>
</evidence>
<dbReference type="GO" id="GO:0003755">
    <property type="term" value="F:peptidyl-prolyl cis-trans isomerase activity"/>
    <property type="evidence" value="ECO:0007669"/>
    <property type="project" value="UniProtKB-UniRule"/>
</dbReference>
<dbReference type="RefSeq" id="WP_104480115.1">
    <property type="nucleotide sequence ID" value="NZ_CP154825.1"/>
</dbReference>
<dbReference type="PANTHER" id="PTHR43811">
    <property type="entry name" value="FKBP-TYPE PEPTIDYL-PROLYL CIS-TRANS ISOMERASE FKPA"/>
    <property type="match status" value="1"/>
</dbReference>
<evidence type="ECO:0000256" key="8">
    <source>
        <dbReference type="SAM" id="SignalP"/>
    </source>
</evidence>
<evidence type="ECO:0000256" key="1">
    <source>
        <dbReference type="ARBA" id="ARBA00000971"/>
    </source>
</evidence>